<keyword evidence="1" id="KW-0732">Signal</keyword>
<comment type="caution">
    <text evidence="2">The sequence shown here is derived from an EMBL/GenBank/DDBJ whole genome shotgun (WGS) entry which is preliminary data.</text>
</comment>
<sequence>MGDSSIRRQALFLNLYLVLFTDLYGYAARSETNTSVFAGKTFPFILSCGMRLASLIPSHFDKLPYPMDNFPYPMGDMIPLANLIGDRSIQIID</sequence>
<feature type="signal peptide" evidence="1">
    <location>
        <begin position="1"/>
        <end position="27"/>
    </location>
</feature>
<dbReference type="RefSeq" id="XP_062691655.1">
    <property type="nucleotide sequence ID" value="XM_062837287.1"/>
</dbReference>
<feature type="chain" id="PRO_5042506919" evidence="1">
    <location>
        <begin position="28"/>
        <end position="93"/>
    </location>
</feature>
<evidence type="ECO:0000256" key="1">
    <source>
        <dbReference type="SAM" id="SignalP"/>
    </source>
</evidence>
<dbReference type="EMBL" id="JAULSX010000005">
    <property type="protein sequence ID" value="KAK3490472.1"/>
    <property type="molecule type" value="Genomic_DNA"/>
</dbReference>
<dbReference type="Proteomes" id="UP001285908">
    <property type="component" value="Unassembled WGS sequence"/>
</dbReference>
<organism evidence="2 3">
    <name type="scientific">Neurospora hispaniola</name>
    <dbReference type="NCBI Taxonomy" id="588809"/>
    <lineage>
        <taxon>Eukaryota</taxon>
        <taxon>Fungi</taxon>
        <taxon>Dikarya</taxon>
        <taxon>Ascomycota</taxon>
        <taxon>Pezizomycotina</taxon>
        <taxon>Sordariomycetes</taxon>
        <taxon>Sordariomycetidae</taxon>
        <taxon>Sordariales</taxon>
        <taxon>Sordariaceae</taxon>
        <taxon>Neurospora</taxon>
    </lineage>
</organism>
<gene>
    <name evidence="2" type="ORF">B0T23DRAFT_381841</name>
</gene>
<accession>A0AAJ0I563</accession>
<dbReference type="GeneID" id="87874909"/>
<protein>
    <submittedName>
        <fullName evidence="2">Uncharacterized protein</fullName>
    </submittedName>
</protein>
<keyword evidence="3" id="KW-1185">Reference proteome</keyword>
<evidence type="ECO:0000313" key="2">
    <source>
        <dbReference type="EMBL" id="KAK3490472.1"/>
    </source>
</evidence>
<reference evidence="2 3" key="1">
    <citation type="journal article" date="2023" name="Mol. Phylogenet. Evol.">
        <title>Genome-scale phylogeny and comparative genomics of the fungal order Sordariales.</title>
        <authorList>
            <person name="Hensen N."/>
            <person name="Bonometti L."/>
            <person name="Westerberg I."/>
            <person name="Brannstrom I.O."/>
            <person name="Guillou S."/>
            <person name="Cros-Aarteil S."/>
            <person name="Calhoun S."/>
            <person name="Haridas S."/>
            <person name="Kuo A."/>
            <person name="Mondo S."/>
            <person name="Pangilinan J."/>
            <person name="Riley R."/>
            <person name="LaButti K."/>
            <person name="Andreopoulos B."/>
            <person name="Lipzen A."/>
            <person name="Chen C."/>
            <person name="Yan M."/>
            <person name="Daum C."/>
            <person name="Ng V."/>
            <person name="Clum A."/>
            <person name="Steindorff A."/>
            <person name="Ohm R.A."/>
            <person name="Martin F."/>
            <person name="Silar P."/>
            <person name="Natvig D.O."/>
            <person name="Lalanne C."/>
            <person name="Gautier V."/>
            <person name="Ament-Velasquez S.L."/>
            <person name="Kruys A."/>
            <person name="Hutchinson M.I."/>
            <person name="Powell A.J."/>
            <person name="Barry K."/>
            <person name="Miller A.N."/>
            <person name="Grigoriev I.V."/>
            <person name="Debuchy R."/>
            <person name="Gladieux P."/>
            <person name="Hiltunen Thoren M."/>
            <person name="Johannesson H."/>
        </authorList>
    </citation>
    <scope>NUCLEOTIDE SEQUENCE [LARGE SCALE GENOMIC DNA]</scope>
    <source>
        <strain evidence="2 3">FGSC 10403</strain>
    </source>
</reference>
<name>A0AAJ0I563_9PEZI</name>
<dbReference type="AlphaFoldDB" id="A0AAJ0I563"/>
<evidence type="ECO:0000313" key="3">
    <source>
        <dbReference type="Proteomes" id="UP001285908"/>
    </source>
</evidence>
<proteinExistence type="predicted"/>